<dbReference type="GO" id="GO:0016020">
    <property type="term" value="C:membrane"/>
    <property type="evidence" value="ECO:0007669"/>
    <property type="project" value="TreeGrafter"/>
</dbReference>
<dbReference type="PANTHER" id="PTHR19359:SF95">
    <property type="entry name" value="CYTOCHROME B5 TYPE B"/>
    <property type="match status" value="1"/>
</dbReference>
<dbReference type="Proteomes" id="UP000007014">
    <property type="component" value="Chromosome 18"/>
</dbReference>
<dbReference type="PROSITE" id="PS00191">
    <property type="entry name" value="CYTOCHROME_B5_1"/>
    <property type="match status" value="1"/>
</dbReference>
<dbReference type="GeneID" id="16996843"/>
<dbReference type="Gene3D" id="3.10.120.10">
    <property type="entry name" value="Cytochrome b5-like heme/steroid binding domain"/>
    <property type="match status" value="1"/>
</dbReference>
<keyword evidence="1 5" id="KW-0349">Heme</keyword>
<reference evidence="7 8" key="1">
    <citation type="journal article" date="2004" name="Nature">
        <title>Genome sequence of the ultrasmall unicellular red alga Cyanidioschyzon merolae 10D.</title>
        <authorList>
            <person name="Matsuzaki M."/>
            <person name="Misumi O."/>
            <person name="Shin-i T."/>
            <person name="Maruyama S."/>
            <person name="Takahara M."/>
            <person name="Miyagishima S."/>
            <person name="Mori T."/>
            <person name="Nishida K."/>
            <person name="Yagisawa F."/>
            <person name="Nishida K."/>
            <person name="Yoshida Y."/>
            <person name="Nishimura Y."/>
            <person name="Nakao S."/>
            <person name="Kobayashi T."/>
            <person name="Momoyama Y."/>
            <person name="Higashiyama T."/>
            <person name="Minoda A."/>
            <person name="Sano M."/>
            <person name="Nomoto H."/>
            <person name="Oishi K."/>
            <person name="Hayashi H."/>
            <person name="Ohta F."/>
            <person name="Nishizaka S."/>
            <person name="Haga S."/>
            <person name="Miura S."/>
            <person name="Morishita T."/>
            <person name="Kabeya Y."/>
            <person name="Terasawa K."/>
            <person name="Suzuki Y."/>
            <person name="Ishii Y."/>
            <person name="Asakawa S."/>
            <person name="Takano H."/>
            <person name="Ohta N."/>
            <person name="Kuroiwa H."/>
            <person name="Tanaka K."/>
            <person name="Shimizu N."/>
            <person name="Sugano S."/>
            <person name="Sato N."/>
            <person name="Nozaki H."/>
            <person name="Ogasawara N."/>
            <person name="Kohara Y."/>
            <person name="Kuroiwa T."/>
        </authorList>
    </citation>
    <scope>NUCLEOTIDE SEQUENCE [LARGE SCALE GENOMIC DNA]</scope>
    <source>
        <strain evidence="7 8">10D</strain>
    </source>
</reference>
<dbReference type="GO" id="GO:0046872">
    <property type="term" value="F:metal ion binding"/>
    <property type="evidence" value="ECO:0007669"/>
    <property type="project" value="UniProtKB-UniRule"/>
</dbReference>
<dbReference type="KEGG" id="cme:CYME_CMR151C"/>
<dbReference type="eggNOG" id="KOG0537">
    <property type="taxonomic scope" value="Eukaryota"/>
</dbReference>
<feature type="domain" description="Cytochrome b5 heme-binding" evidence="6">
    <location>
        <begin position="68"/>
        <end position="143"/>
    </location>
</feature>
<evidence type="ECO:0000259" key="6">
    <source>
        <dbReference type="PROSITE" id="PS50255"/>
    </source>
</evidence>
<dbReference type="OrthoDB" id="260519at2759"/>
<name>M1VB22_CYAM1</name>
<keyword evidence="5" id="KW-0472">Membrane</keyword>
<dbReference type="SUPFAM" id="SSF55856">
    <property type="entry name" value="Cytochrome b5-like heme/steroid binding domain"/>
    <property type="match status" value="1"/>
</dbReference>
<comment type="similarity">
    <text evidence="4 5">Belongs to the cytochrome b5 family.</text>
</comment>
<evidence type="ECO:0000256" key="1">
    <source>
        <dbReference type="ARBA" id="ARBA00022617"/>
    </source>
</evidence>
<dbReference type="PRINTS" id="PR00363">
    <property type="entry name" value="CYTOCHROMEB5"/>
</dbReference>
<keyword evidence="5" id="KW-0812">Transmembrane</keyword>
<evidence type="ECO:0000313" key="7">
    <source>
        <dbReference type="EMBL" id="BAM82404.1"/>
    </source>
</evidence>
<dbReference type="InterPro" id="IPR018506">
    <property type="entry name" value="Cyt_B5_heme-BS"/>
</dbReference>
<dbReference type="FunFam" id="3.10.120.10:FF:000007">
    <property type="entry name" value="Sulfite oxidase, mitochondrial"/>
    <property type="match status" value="1"/>
</dbReference>
<dbReference type="EMBL" id="AP006500">
    <property type="protein sequence ID" value="BAM82404.1"/>
    <property type="molecule type" value="Genomic_DNA"/>
</dbReference>
<evidence type="ECO:0000256" key="3">
    <source>
        <dbReference type="ARBA" id="ARBA00023004"/>
    </source>
</evidence>
<organism evidence="7 8">
    <name type="scientific">Cyanidioschyzon merolae (strain NIES-3377 / 10D)</name>
    <name type="common">Unicellular red alga</name>
    <dbReference type="NCBI Taxonomy" id="280699"/>
    <lineage>
        <taxon>Eukaryota</taxon>
        <taxon>Rhodophyta</taxon>
        <taxon>Bangiophyceae</taxon>
        <taxon>Cyanidiales</taxon>
        <taxon>Cyanidiaceae</taxon>
        <taxon>Cyanidioschyzon</taxon>
    </lineage>
</organism>
<dbReference type="AlphaFoldDB" id="M1VB22"/>
<dbReference type="GO" id="GO:0020037">
    <property type="term" value="F:heme binding"/>
    <property type="evidence" value="ECO:0007669"/>
    <property type="project" value="UniProtKB-UniRule"/>
</dbReference>
<sequence>MSVLSFWTGLIALVLLVVLVRHQQRQRSARQPGMRPERRNEPAYVASTKPVTHQAANIAVNRAETRTKTVYTTEEVSRHCTRESLWLIIDGRVYDVTSYVDHHPGGDAIFRNAGRDSSAGFHGDQHPEKVNEIIPDFYIGDLKQ</sequence>
<dbReference type="RefSeq" id="XP_005538440.1">
    <property type="nucleotide sequence ID" value="XM_005538383.1"/>
</dbReference>
<evidence type="ECO:0000256" key="2">
    <source>
        <dbReference type="ARBA" id="ARBA00022723"/>
    </source>
</evidence>
<keyword evidence="3 5" id="KW-0408">Iron</keyword>
<dbReference type="PROSITE" id="PS50255">
    <property type="entry name" value="CYTOCHROME_B5_2"/>
    <property type="match status" value="1"/>
</dbReference>
<dbReference type="HOGENOM" id="CLU_102602_5_0_1"/>
<evidence type="ECO:0000313" key="8">
    <source>
        <dbReference type="Proteomes" id="UP000007014"/>
    </source>
</evidence>
<dbReference type="InterPro" id="IPR050668">
    <property type="entry name" value="Cytochrome_b5"/>
</dbReference>
<keyword evidence="8" id="KW-1185">Reference proteome</keyword>
<keyword evidence="5" id="KW-1133">Transmembrane helix</keyword>
<evidence type="ECO:0000256" key="5">
    <source>
        <dbReference type="RuleBase" id="RU362121"/>
    </source>
</evidence>
<keyword evidence="2 5" id="KW-0479">Metal-binding</keyword>
<dbReference type="OMA" id="VKEEGPY"/>
<proteinExistence type="inferred from homology"/>
<reference evidence="7 8" key="2">
    <citation type="journal article" date="2007" name="BMC Biol.">
        <title>A 100%-complete sequence reveals unusually simple genomic features in the hot-spring red alga Cyanidioschyzon merolae.</title>
        <authorList>
            <person name="Nozaki H."/>
            <person name="Takano H."/>
            <person name="Misumi O."/>
            <person name="Terasawa K."/>
            <person name="Matsuzaki M."/>
            <person name="Maruyama S."/>
            <person name="Nishida K."/>
            <person name="Yagisawa F."/>
            <person name="Yoshida Y."/>
            <person name="Fujiwara T."/>
            <person name="Takio S."/>
            <person name="Tamura K."/>
            <person name="Chung S.J."/>
            <person name="Nakamura S."/>
            <person name="Kuroiwa H."/>
            <person name="Tanaka K."/>
            <person name="Sato N."/>
            <person name="Kuroiwa T."/>
        </authorList>
    </citation>
    <scope>NUCLEOTIDE SEQUENCE [LARGE SCALE GENOMIC DNA]</scope>
    <source>
        <strain evidence="7 8">10D</strain>
    </source>
</reference>
<dbReference type="STRING" id="280699.M1VB22"/>
<dbReference type="InterPro" id="IPR001199">
    <property type="entry name" value="Cyt_B5-like_heme/steroid-bd"/>
</dbReference>
<dbReference type="Gramene" id="CMR151CT">
    <property type="protein sequence ID" value="CMR151CT"/>
    <property type="gene ID" value="CMR151C"/>
</dbReference>
<dbReference type="PANTHER" id="PTHR19359">
    <property type="entry name" value="CYTOCHROME B5"/>
    <property type="match status" value="1"/>
</dbReference>
<dbReference type="SMART" id="SM01117">
    <property type="entry name" value="Cyt-b5"/>
    <property type="match status" value="1"/>
</dbReference>
<dbReference type="InterPro" id="IPR036400">
    <property type="entry name" value="Cyt_B5-like_heme/steroid_sf"/>
</dbReference>
<evidence type="ECO:0000256" key="4">
    <source>
        <dbReference type="ARBA" id="ARBA00038168"/>
    </source>
</evidence>
<protein>
    <submittedName>
        <fullName evidence="7">Cytochrome b5</fullName>
    </submittedName>
</protein>
<dbReference type="Pfam" id="PF00173">
    <property type="entry name" value="Cyt-b5"/>
    <property type="match status" value="1"/>
</dbReference>
<gene>
    <name evidence="7" type="ORF">CYME_CMR151C</name>
</gene>
<accession>M1VB22</accession>
<feature type="transmembrane region" description="Helical" evidence="5">
    <location>
        <begin position="6"/>
        <end position="22"/>
    </location>
</feature>